<name>A0A3M7QZU7_BRAPC</name>
<comment type="caution">
    <text evidence="1">The sequence shown here is derived from an EMBL/GenBank/DDBJ whole genome shotgun (WGS) entry which is preliminary data.</text>
</comment>
<accession>A0A3M7QZU7</accession>
<protein>
    <submittedName>
        <fullName evidence="1">ATP-dependent DNA helicase PIF1</fullName>
    </submittedName>
</protein>
<sequence length="272" mass="30977">MPGPPPKTQSDKYRNLMNNPHLVDWFFGYRLNEFLKTSRSSIHAHGAIKFKNDPDLVKLTTEVYIGRLAEKKIELKDFTFEDFYNKLLEDVKRGKESEAKVIAYTENLITAMNLRTEHVESCVPDPHPCSLKTSEIPNEKLDEDYTELINCCKRHVCRINGYYKSAAINYMVKYATKGEKAGQAICQIFKDVIGHSSMDDNAGTKIRSLMIKSTAGKRDIGKCELSRLLLSEPLYNSTFNYVTISTEIDSRVLNLNINDDKSIATKNSLISF</sequence>
<evidence type="ECO:0000313" key="2">
    <source>
        <dbReference type="Proteomes" id="UP000276133"/>
    </source>
</evidence>
<proteinExistence type="predicted"/>
<organism evidence="1 2">
    <name type="scientific">Brachionus plicatilis</name>
    <name type="common">Marine rotifer</name>
    <name type="synonym">Brachionus muelleri</name>
    <dbReference type="NCBI Taxonomy" id="10195"/>
    <lineage>
        <taxon>Eukaryota</taxon>
        <taxon>Metazoa</taxon>
        <taxon>Spiralia</taxon>
        <taxon>Gnathifera</taxon>
        <taxon>Rotifera</taxon>
        <taxon>Eurotatoria</taxon>
        <taxon>Monogononta</taxon>
        <taxon>Pseudotrocha</taxon>
        <taxon>Ploima</taxon>
        <taxon>Brachionidae</taxon>
        <taxon>Brachionus</taxon>
    </lineage>
</organism>
<dbReference type="AlphaFoldDB" id="A0A3M7QZU7"/>
<keyword evidence="2" id="KW-1185">Reference proteome</keyword>
<dbReference type="Proteomes" id="UP000276133">
    <property type="component" value="Unassembled WGS sequence"/>
</dbReference>
<dbReference type="GO" id="GO:0004386">
    <property type="term" value="F:helicase activity"/>
    <property type="evidence" value="ECO:0007669"/>
    <property type="project" value="UniProtKB-KW"/>
</dbReference>
<keyword evidence="1" id="KW-0067">ATP-binding</keyword>
<reference evidence="1 2" key="1">
    <citation type="journal article" date="2018" name="Sci. Rep.">
        <title>Genomic signatures of local adaptation to the degree of environmental predictability in rotifers.</title>
        <authorList>
            <person name="Franch-Gras L."/>
            <person name="Hahn C."/>
            <person name="Garcia-Roger E.M."/>
            <person name="Carmona M.J."/>
            <person name="Serra M."/>
            <person name="Gomez A."/>
        </authorList>
    </citation>
    <scope>NUCLEOTIDE SEQUENCE [LARGE SCALE GENOMIC DNA]</scope>
    <source>
        <strain evidence="1">HYR1</strain>
    </source>
</reference>
<keyword evidence="1" id="KW-0547">Nucleotide-binding</keyword>
<dbReference type="EMBL" id="REGN01004659">
    <property type="protein sequence ID" value="RNA16634.1"/>
    <property type="molecule type" value="Genomic_DNA"/>
</dbReference>
<gene>
    <name evidence="1" type="ORF">BpHYR1_047812</name>
</gene>
<keyword evidence="1" id="KW-0378">Hydrolase</keyword>
<evidence type="ECO:0000313" key="1">
    <source>
        <dbReference type="EMBL" id="RNA16634.1"/>
    </source>
</evidence>
<dbReference type="OrthoDB" id="416437at2759"/>
<keyword evidence="1" id="KW-0347">Helicase</keyword>